<protein>
    <submittedName>
        <fullName evidence="2">MTA/SAH NUCLEOSIDASE [INCLUDES: 5'-METHYLTHIOADENOSINE NUCLEOSIDASE ]</fullName>
        <ecNumber evidence="2">3.2.2.16</ecNumber>
    </submittedName>
</protein>
<evidence type="ECO:0000259" key="1">
    <source>
        <dbReference type="Pfam" id="PF01048"/>
    </source>
</evidence>
<dbReference type="AlphaFoldDB" id="Q98QM5"/>
<dbReference type="KEGG" id="mpu:MYPU_3360"/>
<feature type="domain" description="Nucleoside phosphorylase" evidence="1">
    <location>
        <begin position="14"/>
        <end position="216"/>
    </location>
</feature>
<dbReference type="CDD" id="cd09008">
    <property type="entry name" value="MTAN"/>
    <property type="match status" value="1"/>
</dbReference>
<evidence type="ECO:0000313" key="2">
    <source>
        <dbReference type="EMBL" id="CAC13509.1"/>
    </source>
</evidence>
<dbReference type="InterPro" id="IPR000845">
    <property type="entry name" value="Nucleoside_phosphorylase_d"/>
</dbReference>
<dbReference type="GO" id="GO:0008930">
    <property type="term" value="F:methylthioadenosine nucleosidase activity"/>
    <property type="evidence" value="ECO:0007669"/>
    <property type="project" value="UniProtKB-EC"/>
</dbReference>
<sequence>MKESSMNNEKIFYLIVADPNEFVNLQNHNFELIKKEYSKAKEYYFFRKNNITLVCVHSRIGLVNSALTTQDLINKYSPEIIFNFGAVGSVIKDDLFKVYQIEKASFWDVATPWYPIGQTPGEKRFFDLTTFENSLQKAHIFSGSSFVSDLSTLKILDENIKYWLFDMELAAMAQVCFYNKVKLVSIKAVSDVIQNQGSKIEIDDINKRINKASNLALESLFEILGKM</sequence>
<dbReference type="HOGENOM" id="CLU_031248_2_2_14"/>
<dbReference type="PANTHER" id="PTHR46832:SF1">
    <property type="entry name" value="5'-METHYLTHIOADENOSINE_S-ADENOSYLHOMOCYSTEINE NUCLEOSIDASE"/>
    <property type="match status" value="1"/>
</dbReference>
<gene>
    <name evidence="2" type="ordered locus">MYPU_3360</name>
</gene>
<dbReference type="GO" id="GO:0009116">
    <property type="term" value="P:nucleoside metabolic process"/>
    <property type="evidence" value="ECO:0007669"/>
    <property type="project" value="InterPro"/>
</dbReference>
<keyword evidence="2" id="KW-0378">Hydrolase</keyword>
<proteinExistence type="predicted"/>
<dbReference type="SUPFAM" id="SSF53167">
    <property type="entry name" value="Purine and uridine phosphorylases"/>
    <property type="match status" value="1"/>
</dbReference>
<dbReference type="EC" id="3.2.2.16" evidence="2"/>
<accession>Q98QM5</accession>
<organism evidence="3">
    <name type="scientific">Mycoplasmopsis pulmonis (strain UAB CTIP)</name>
    <name type="common">Mycoplasma pulmonis</name>
    <dbReference type="NCBI Taxonomy" id="272635"/>
    <lineage>
        <taxon>Bacteria</taxon>
        <taxon>Bacillati</taxon>
        <taxon>Mycoplasmatota</taxon>
        <taxon>Mycoplasmoidales</taxon>
        <taxon>Metamycoplasmataceae</taxon>
        <taxon>Mycoplasmopsis</taxon>
    </lineage>
</organism>
<dbReference type="STRING" id="272635.gene:17576927"/>
<keyword evidence="3" id="KW-1185">Reference proteome</keyword>
<evidence type="ECO:0000313" key="3">
    <source>
        <dbReference type="Proteomes" id="UP000000528"/>
    </source>
</evidence>
<name>Q98QM5_MYCPU</name>
<dbReference type="Gene3D" id="3.40.50.1580">
    <property type="entry name" value="Nucleoside phosphorylase domain"/>
    <property type="match status" value="1"/>
</dbReference>
<dbReference type="NCBIfam" id="NF005522">
    <property type="entry name" value="PRK07164.1"/>
    <property type="match status" value="1"/>
</dbReference>
<dbReference type="GO" id="GO:0019284">
    <property type="term" value="P:L-methionine salvage from S-adenosylmethionine"/>
    <property type="evidence" value="ECO:0007669"/>
    <property type="project" value="TreeGrafter"/>
</dbReference>
<dbReference type="PIR" id="H90553">
    <property type="entry name" value="H90553"/>
</dbReference>
<dbReference type="GO" id="GO:0008782">
    <property type="term" value="F:adenosylhomocysteine nucleosidase activity"/>
    <property type="evidence" value="ECO:0007669"/>
    <property type="project" value="TreeGrafter"/>
</dbReference>
<dbReference type="InterPro" id="IPR035994">
    <property type="entry name" value="Nucleoside_phosphorylase_sf"/>
</dbReference>
<dbReference type="GO" id="GO:0005829">
    <property type="term" value="C:cytosol"/>
    <property type="evidence" value="ECO:0007669"/>
    <property type="project" value="TreeGrafter"/>
</dbReference>
<dbReference type="EMBL" id="AL445564">
    <property type="protein sequence ID" value="CAC13509.1"/>
    <property type="molecule type" value="Genomic_DNA"/>
</dbReference>
<keyword evidence="2" id="KW-0326">Glycosidase</keyword>
<dbReference type="PANTHER" id="PTHR46832">
    <property type="entry name" value="5'-METHYLTHIOADENOSINE/S-ADENOSYLHOMOCYSTEINE NUCLEOSIDASE"/>
    <property type="match status" value="1"/>
</dbReference>
<reference evidence="2 3" key="1">
    <citation type="journal article" date="2001" name="Nucleic Acids Res.">
        <title>The complete genome sequence of the murine respiratory pathogen Mycoplasma pulmonis.</title>
        <authorList>
            <person name="Chambaud I."/>
            <person name="Heilig R."/>
            <person name="Ferris S."/>
            <person name="Barbe V."/>
            <person name="Samson D."/>
            <person name="Galisson F."/>
            <person name="Moszer I."/>
            <person name="Dybvig K."/>
            <person name="Wroblewski H."/>
            <person name="Viari A."/>
            <person name="Rocha E.P.C."/>
            <person name="Blanchard A."/>
        </authorList>
    </citation>
    <scope>NUCLEOTIDE SEQUENCE [LARGE SCALE GENOMIC DNA]</scope>
    <source>
        <strain evidence="2 3">UAB CTIP</strain>
    </source>
</reference>
<dbReference type="Proteomes" id="UP000000528">
    <property type="component" value="Chromosome"/>
</dbReference>
<dbReference type="eggNOG" id="COG0775">
    <property type="taxonomic scope" value="Bacteria"/>
</dbReference>
<dbReference type="Pfam" id="PF01048">
    <property type="entry name" value="PNP_UDP_1"/>
    <property type="match status" value="1"/>
</dbReference>